<reference evidence="2" key="1">
    <citation type="journal article" date="2015" name="Nature">
        <title>Complex archaea that bridge the gap between prokaryotes and eukaryotes.</title>
        <authorList>
            <person name="Spang A."/>
            <person name="Saw J.H."/>
            <person name="Jorgensen S.L."/>
            <person name="Zaremba-Niedzwiedzka K."/>
            <person name="Martijn J."/>
            <person name="Lind A.E."/>
            <person name="van Eijk R."/>
            <person name="Schleper C."/>
            <person name="Guy L."/>
            <person name="Ettema T.J."/>
        </authorList>
    </citation>
    <scope>NUCLEOTIDE SEQUENCE</scope>
</reference>
<organism evidence="2">
    <name type="scientific">marine sediment metagenome</name>
    <dbReference type="NCBI Taxonomy" id="412755"/>
    <lineage>
        <taxon>unclassified sequences</taxon>
        <taxon>metagenomes</taxon>
        <taxon>ecological metagenomes</taxon>
    </lineage>
</organism>
<comment type="caution">
    <text evidence="2">The sequence shown here is derived from an EMBL/GenBank/DDBJ whole genome shotgun (WGS) entry which is preliminary data.</text>
</comment>
<evidence type="ECO:0000313" key="2">
    <source>
        <dbReference type="EMBL" id="KKN18240.1"/>
    </source>
</evidence>
<evidence type="ECO:0000259" key="1">
    <source>
        <dbReference type="Pfam" id="PF24390"/>
    </source>
</evidence>
<dbReference type="InterPro" id="IPR056920">
    <property type="entry name" value="PRTase-CE"/>
</dbReference>
<dbReference type="AlphaFoldDB" id="A0A0F9NFB1"/>
<dbReference type="EMBL" id="LAZR01003446">
    <property type="protein sequence ID" value="KKN18240.1"/>
    <property type="molecule type" value="Genomic_DNA"/>
</dbReference>
<gene>
    <name evidence="2" type="ORF">LCGC14_0957830</name>
</gene>
<protein>
    <recommendedName>
        <fullName evidence="1">PRTase-CE domain-containing protein</fullName>
    </recommendedName>
</protein>
<name>A0A0F9NFB1_9ZZZZ</name>
<sequence length="314" mass="36776">MSKYQFIAKKVKVGYPNGFKRFNHKTGKKDIHVKPYTRDQKVKVATSDLIIKRQKAENDWAHLSYKYPNLLGLTDKEIDKFIKESKGKHWSEDDKVVKEYLKHIKALDKDDIRELSKKAYKKFNANMTDRYMTGEFSDKNPYSKDSTIFITSPRGGFNILGDFGYANKLNKKNFPYDLERLDYYNTVKAESLPYGYSIDDVNDIVFIDDIYMSGEQCHRAYSELDKKINELNVPKEQRPRLHYMSMVGDKYKSQGKSKGWDSFTVGEEYNFRRDVTKFEGVSAVVFPFSIPDGSHHRIARHLYKGKKRFSHRTG</sequence>
<accession>A0A0F9NFB1</accession>
<proteinExistence type="predicted"/>
<dbReference type="Pfam" id="PF24390">
    <property type="entry name" value="PRTase-CE"/>
    <property type="match status" value="1"/>
</dbReference>
<feature type="domain" description="PRTase-CE" evidence="1">
    <location>
        <begin position="99"/>
        <end position="250"/>
    </location>
</feature>